<name>A0A6I2GMW6_9LACT</name>
<dbReference type="GO" id="GO:0016787">
    <property type="term" value="F:hydrolase activity"/>
    <property type="evidence" value="ECO:0007669"/>
    <property type="project" value="UniProtKB-KW"/>
</dbReference>
<dbReference type="InterPro" id="IPR050855">
    <property type="entry name" value="NDM-1-like"/>
</dbReference>
<organism evidence="2 3">
    <name type="scientific">Fundicoccus ignavus</name>
    <dbReference type="NCBI Taxonomy" id="2664442"/>
    <lineage>
        <taxon>Bacteria</taxon>
        <taxon>Bacillati</taxon>
        <taxon>Bacillota</taxon>
        <taxon>Bacilli</taxon>
        <taxon>Lactobacillales</taxon>
        <taxon>Aerococcaceae</taxon>
        <taxon>Fundicoccus</taxon>
    </lineage>
</organism>
<gene>
    <name evidence="2" type="ORF">GIY09_08055</name>
</gene>
<dbReference type="PANTHER" id="PTHR42951">
    <property type="entry name" value="METALLO-BETA-LACTAMASE DOMAIN-CONTAINING"/>
    <property type="match status" value="1"/>
</dbReference>
<dbReference type="InterPro" id="IPR036866">
    <property type="entry name" value="RibonucZ/Hydroxyglut_hydro"/>
</dbReference>
<evidence type="ECO:0000259" key="1">
    <source>
        <dbReference type="SMART" id="SM00849"/>
    </source>
</evidence>
<evidence type="ECO:0000313" key="3">
    <source>
        <dbReference type="Proteomes" id="UP000430975"/>
    </source>
</evidence>
<keyword evidence="3" id="KW-1185">Reference proteome</keyword>
<dbReference type="AlphaFoldDB" id="A0A6I2GMW6"/>
<evidence type="ECO:0000313" key="2">
    <source>
        <dbReference type="EMBL" id="MRI85818.1"/>
    </source>
</evidence>
<protein>
    <submittedName>
        <fullName evidence="2">MBL fold metallo-hydrolase</fullName>
    </submittedName>
</protein>
<comment type="caution">
    <text evidence="2">The sequence shown here is derived from an EMBL/GenBank/DDBJ whole genome shotgun (WGS) entry which is preliminary data.</text>
</comment>
<dbReference type="EMBL" id="WJQS01000006">
    <property type="protein sequence ID" value="MRI85818.1"/>
    <property type="molecule type" value="Genomic_DNA"/>
</dbReference>
<accession>A0A6I2GMW6</accession>
<reference evidence="2 3" key="1">
    <citation type="submission" date="2019-11" db="EMBL/GenBank/DDBJ databases">
        <title>Characterisation of Fundicoccus ignavus gen. nov. sp. nov., a novel genus of the family Aerococcaceae isolated from bulk tank milk.</title>
        <authorList>
            <person name="Siebert A."/>
            <person name="Huptas C."/>
            <person name="Wenning M."/>
            <person name="Scherer S."/>
            <person name="Doll E.V."/>
        </authorList>
    </citation>
    <scope>NUCLEOTIDE SEQUENCE [LARGE SCALE GENOMIC DNA]</scope>
    <source>
        <strain evidence="2 3">WS4759</strain>
    </source>
</reference>
<dbReference type="Pfam" id="PF00753">
    <property type="entry name" value="Lactamase_B"/>
    <property type="match status" value="1"/>
</dbReference>
<dbReference type="SMART" id="SM00849">
    <property type="entry name" value="Lactamase_B"/>
    <property type="match status" value="1"/>
</dbReference>
<keyword evidence="2" id="KW-0378">Hydrolase</keyword>
<dbReference type="Proteomes" id="UP000430975">
    <property type="component" value="Unassembled WGS sequence"/>
</dbReference>
<dbReference type="PANTHER" id="PTHR42951:SF22">
    <property type="entry name" value="METALLO BETA-LACTAMASE SUPERFAMILY LIPOPROTEIN"/>
    <property type="match status" value="1"/>
</dbReference>
<proteinExistence type="predicted"/>
<dbReference type="RefSeq" id="WP_153863679.1">
    <property type="nucleotide sequence ID" value="NZ_WJQS01000006.1"/>
</dbReference>
<dbReference type="InterPro" id="IPR001279">
    <property type="entry name" value="Metallo-B-lactamas"/>
</dbReference>
<feature type="domain" description="Metallo-beta-lactamase" evidence="1">
    <location>
        <begin position="28"/>
        <end position="219"/>
    </location>
</feature>
<sequence length="261" mass="29671">MQIQHEWFDVAEIGPQTYAISEWGHWEKVHSFLLIGDNKAVLIDTGLGIANIKEVTDQLTSLPIEVITSHVHTDHIGSHASFDNIFVHAEDRDWLENGIQGPNLEQIRFNLMRDISKEVPEAFDINEFYPYQGEAKGLLIDGQWVELGNRSIRIIHTPGHSPGHISIWDQLTGFLFTGDVLYLETPIYAFYPSTDPVLLINSWKKLLTIKGVTRLFGSHNQLGFDIEVLEDVKTAIAYLEQNDLVKWGTGLHSFKHISVQF</sequence>
<dbReference type="SUPFAM" id="SSF56281">
    <property type="entry name" value="Metallo-hydrolase/oxidoreductase"/>
    <property type="match status" value="1"/>
</dbReference>
<dbReference type="Gene3D" id="3.60.15.10">
    <property type="entry name" value="Ribonuclease Z/Hydroxyacylglutathione hydrolase-like"/>
    <property type="match status" value="1"/>
</dbReference>